<reference evidence="1" key="2">
    <citation type="submission" date="2020-10" db="EMBL/GenBank/DDBJ databases">
        <authorList>
            <person name="Cooper E.A."/>
            <person name="Brenton Z.W."/>
            <person name="Flinn B.S."/>
            <person name="Jenkins J."/>
            <person name="Shu S."/>
            <person name="Flowers D."/>
            <person name="Luo F."/>
            <person name="Wang Y."/>
            <person name="Xia P."/>
            <person name="Barry K."/>
            <person name="Daum C."/>
            <person name="Lipzen A."/>
            <person name="Yoshinaga Y."/>
            <person name="Schmutz J."/>
            <person name="Saski C."/>
            <person name="Vermerris W."/>
            <person name="Kresovich S."/>
        </authorList>
    </citation>
    <scope>NUCLEOTIDE SEQUENCE</scope>
</reference>
<dbReference type="Proteomes" id="UP000807115">
    <property type="component" value="Chromosome 3"/>
</dbReference>
<name>A0A921UMR2_SORBI</name>
<comment type="caution">
    <text evidence="1">The sequence shown here is derived from an EMBL/GenBank/DDBJ whole genome shotgun (WGS) entry which is preliminary data.</text>
</comment>
<reference evidence="1" key="1">
    <citation type="journal article" date="2019" name="BMC Genomics">
        <title>A new reference genome for Sorghum bicolor reveals high levels of sequence similarity between sweet and grain genotypes: implications for the genetics of sugar metabolism.</title>
        <authorList>
            <person name="Cooper E.A."/>
            <person name="Brenton Z.W."/>
            <person name="Flinn B.S."/>
            <person name="Jenkins J."/>
            <person name="Shu S."/>
            <person name="Flowers D."/>
            <person name="Luo F."/>
            <person name="Wang Y."/>
            <person name="Xia P."/>
            <person name="Barry K."/>
            <person name="Daum C."/>
            <person name="Lipzen A."/>
            <person name="Yoshinaga Y."/>
            <person name="Schmutz J."/>
            <person name="Saski C."/>
            <person name="Vermerris W."/>
            <person name="Kresovich S."/>
        </authorList>
    </citation>
    <scope>NUCLEOTIDE SEQUENCE</scope>
</reference>
<dbReference type="EMBL" id="CM027682">
    <property type="protein sequence ID" value="KAG0537883.1"/>
    <property type="molecule type" value="Genomic_DNA"/>
</dbReference>
<accession>A0A921UMR2</accession>
<sequence length="361" mass="37922">MGSEWKVRIPLIRLLALPVLKFDQARISSSGFPFNVPPQHLHPKHLPPETYTGFTSHTSPHIITRHSGHFPFSSARELGRIGGGGGKARLPFSLAGGRAGRGRTRRRGRSVRVCAGVARRCATTAASGACGVARGVRVVARHAWGRGGGARRQDTTRRGVRRGGACARLAGGGLGEDEGATGVLTVCRVVDVGLRCGVRLTGRPEWRGVAVRGSSDGGAHGPHRRVAVAESGDAAERVAWGSEACGLRACAGRARRGVWRCAGVRGRARCAACERVTRRERVRADDSAEQSAWRTRSCGGRMVRAARRRGEREAGLARRCALLGGGGRACVCGGARGIAGRGALRCDRFGRSRGGGGGGLS</sequence>
<proteinExistence type="predicted"/>
<evidence type="ECO:0000313" key="1">
    <source>
        <dbReference type="EMBL" id="KAG0537883.1"/>
    </source>
</evidence>
<protein>
    <submittedName>
        <fullName evidence="1">Uncharacterized protein</fullName>
    </submittedName>
</protein>
<gene>
    <name evidence="1" type="ORF">BDA96_03G187200</name>
</gene>
<dbReference type="AlphaFoldDB" id="A0A921UMR2"/>
<evidence type="ECO:0000313" key="2">
    <source>
        <dbReference type="Proteomes" id="UP000807115"/>
    </source>
</evidence>
<organism evidence="1 2">
    <name type="scientific">Sorghum bicolor</name>
    <name type="common">Sorghum</name>
    <name type="synonym">Sorghum vulgare</name>
    <dbReference type="NCBI Taxonomy" id="4558"/>
    <lineage>
        <taxon>Eukaryota</taxon>
        <taxon>Viridiplantae</taxon>
        <taxon>Streptophyta</taxon>
        <taxon>Embryophyta</taxon>
        <taxon>Tracheophyta</taxon>
        <taxon>Spermatophyta</taxon>
        <taxon>Magnoliopsida</taxon>
        <taxon>Liliopsida</taxon>
        <taxon>Poales</taxon>
        <taxon>Poaceae</taxon>
        <taxon>PACMAD clade</taxon>
        <taxon>Panicoideae</taxon>
        <taxon>Andropogonodae</taxon>
        <taxon>Andropogoneae</taxon>
        <taxon>Sorghinae</taxon>
        <taxon>Sorghum</taxon>
    </lineage>
</organism>